<accession>A0AAW2J9H5</accession>
<reference evidence="2" key="1">
    <citation type="submission" date="2020-06" db="EMBL/GenBank/DDBJ databases">
        <authorList>
            <person name="Li T."/>
            <person name="Hu X."/>
            <person name="Zhang T."/>
            <person name="Song X."/>
            <person name="Zhang H."/>
            <person name="Dai N."/>
            <person name="Sheng W."/>
            <person name="Hou X."/>
            <person name="Wei L."/>
        </authorList>
    </citation>
    <scope>NUCLEOTIDE SEQUENCE</scope>
    <source>
        <strain evidence="2">G02</strain>
        <tissue evidence="2">Leaf</tissue>
    </source>
</reference>
<name>A0AAW2J9H5_SESRA</name>
<organism evidence="2">
    <name type="scientific">Sesamum radiatum</name>
    <name type="common">Black benniseed</name>
    <dbReference type="NCBI Taxonomy" id="300843"/>
    <lineage>
        <taxon>Eukaryota</taxon>
        <taxon>Viridiplantae</taxon>
        <taxon>Streptophyta</taxon>
        <taxon>Embryophyta</taxon>
        <taxon>Tracheophyta</taxon>
        <taxon>Spermatophyta</taxon>
        <taxon>Magnoliopsida</taxon>
        <taxon>eudicotyledons</taxon>
        <taxon>Gunneridae</taxon>
        <taxon>Pentapetalae</taxon>
        <taxon>asterids</taxon>
        <taxon>lamiids</taxon>
        <taxon>Lamiales</taxon>
        <taxon>Pedaliaceae</taxon>
        <taxon>Sesamum</taxon>
    </lineage>
</organism>
<gene>
    <name evidence="2" type="ORF">Sradi_7034600</name>
</gene>
<evidence type="ECO:0000313" key="2">
    <source>
        <dbReference type="EMBL" id="KAL0291090.1"/>
    </source>
</evidence>
<evidence type="ECO:0000256" key="1">
    <source>
        <dbReference type="SAM" id="MobiDB-lite"/>
    </source>
</evidence>
<proteinExistence type="predicted"/>
<dbReference type="AlphaFoldDB" id="A0AAW2J9H5"/>
<comment type="caution">
    <text evidence="2">The sequence shown here is derived from an EMBL/GenBank/DDBJ whole genome shotgun (WGS) entry which is preliminary data.</text>
</comment>
<protein>
    <submittedName>
        <fullName evidence="2">Uncharacterized protein</fullName>
    </submittedName>
</protein>
<sequence>MCRTGCPFRRSRGHPSQKISPIPKQAPFTSKPWPKAGILLRNKALSPNRHPSRVSPAPRQTFPKKLSPVPRQASFTGKPYPQVGISPQKLSPVPRQASFTGKLALR</sequence>
<reference evidence="2" key="2">
    <citation type="journal article" date="2024" name="Plant">
        <title>Genomic evolution and insights into agronomic trait innovations of Sesamum species.</title>
        <authorList>
            <person name="Miao H."/>
            <person name="Wang L."/>
            <person name="Qu L."/>
            <person name="Liu H."/>
            <person name="Sun Y."/>
            <person name="Le M."/>
            <person name="Wang Q."/>
            <person name="Wei S."/>
            <person name="Zheng Y."/>
            <person name="Lin W."/>
            <person name="Duan Y."/>
            <person name="Cao H."/>
            <person name="Xiong S."/>
            <person name="Wang X."/>
            <person name="Wei L."/>
            <person name="Li C."/>
            <person name="Ma Q."/>
            <person name="Ju M."/>
            <person name="Zhao R."/>
            <person name="Li G."/>
            <person name="Mu C."/>
            <person name="Tian Q."/>
            <person name="Mei H."/>
            <person name="Zhang T."/>
            <person name="Gao T."/>
            <person name="Zhang H."/>
        </authorList>
    </citation>
    <scope>NUCLEOTIDE SEQUENCE</scope>
    <source>
        <strain evidence="2">G02</strain>
    </source>
</reference>
<dbReference type="EMBL" id="JACGWJ010000565">
    <property type="protein sequence ID" value="KAL0291090.1"/>
    <property type="molecule type" value="Genomic_DNA"/>
</dbReference>
<feature type="region of interest" description="Disordered" evidence="1">
    <location>
        <begin position="1"/>
        <end position="106"/>
    </location>
</feature>